<organism evidence="1 2">
    <name type="scientific">Pleuronectes platessa</name>
    <name type="common">European plaice</name>
    <dbReference type="NCBI Taxonomy" id="8262"/>
    <lineage>
        <taxon>Eukaryota</taxon>
        <taxon>Metazoa</taxon>
        <taxon>Chordata</taxon>
        <taxon>Craniata</taxon>
        <taxon>Vertebrata</taxon>
        <taxon>Euteleostomi</taxon>
        <taxon>Actinopterygii</taxon>
        <taxon>Neopterygii</taxon>
        <taxon>Teleostei</taxon>
        <taxon>Neoteleostei</taxon>
        <taxon>Acanthomorphata</taxon>
        <taxon>Carangaria</taxon>
        <taxon>Pleuronectiformes</taxon>
        <taxon>Pleuronectoidei</taxon>
        <taxon>Pleuronectidae</taxon>
        <taxon>Pleuronectes</taxon>
    </lineage>
</organism>
<keyword evidence="2" id="KW-1185">Reference proteome</keyword>
<evidence type="ECO:0000313" key="1">
    <source>
        <dbReference type="EMBL" id="CAB1456256.1"/>
    </source>
</evidence>
<dbReference type="AlphaFoldDB" id="A0A9N7ZA01"/>
<proteinExistence type="predicted"/>
<accession>A0A9N7ZA01</accession>
<name>A0A9N7ZA01_PLEPL</name>
<gene>
    <name evidence="1" type="ORF">PLEPLA_LOCUS44038</name>
</gene>
<evidence type="ECO:0000313" key="2">
    <source>
        <dbReference type="Proteomes" id="UP001153269"/>
    </source>
</evidence>
<dbReference type="EMBL" id="CADEAL010004291">
    <property type="protein sequence ID" value="CAB1456256.1"/>
    <property type="molecule type" value="Genomic_DNA"/>
</dbReference>
<dbReference type="Proteomes" id="UP001153269">
    <property type="component" value="Unassembled WGS sequence"/>
</dbReference>
<sequence length="137" mass="16157">MKFKLKCSGFDMVEEIQLTSQMVPVGFLDWDLQRLFRVWQENWKRCIAAQGDYLKGLVARFNVETELKWGREGSDMQRTTAGWNRIRVCCWPRPMGGTPYQFQYFSSVNLLDYHCEPRAKSEQHICPHRSTARSSTR</sequence>
<comment type="caution">
    <text evidence="1">The sequence shown here is derived from an EMBL/GenBank/DDBJ whole genome shotgun (WGS) entry which is preliminary data.</text>
</comment>
<reference evidence="1" key="1">
    <citation type="submission" date="2020-03" db="EMBL/GenBank/DDBJ databases">
        <authorList>
            <person name="Weist P."/>
        </authorList>
    </citation>
    <scope>NUCLEOTIDE SEQUENCE</scope>
</reference>
<protein>
    <submittedName>
        <fullName evidence="1">Uncharacterized protein</fullName>
    </submittedName>
</protein>